<accession>A0A6P8QS83</accession>
<keyword evidence="4" id="KW-0963">Cytoplasm</keyword>
<dbReference type="GO" id="GO:0046592">
    <property type="term" value="F:polyamine oxidase activity"/>
    <property type="evidence" value="ECO:0007669"/>
    <property type="project" value="TreeGrafter"/>
</dbReference>
<keyword evidence="6" id="KW-0274">FAD</keyword>
<dbReference type="GO" id="GO:0005737">
    <property type="term" value="C:cytoplasm"/>
    <property type="evidence" value="ECO:0007669"/>
    <property type="project" value="UniProtKB-SubCell"/>
</dbReference>
<keyword evidence="9" id="KW-1185">Reference proteome</keyword>
<comment type="cofactor">
    <cofactor evidence="1">
        <name>FAD</name>
        <dbReference type="ChEBI" id="CHEBI:57692"/>
    </cofactor>
</comment>
<dbReference type="FunCoup" id="A0A6P8QS83">
    <property type="interactions" value="791"/>
</dbReference>
<dbReference type="PANTHER" id="PTHR10742:SF405">
    <property type="entry name" value="PEROXISOMAL N(1)-ACETYL-SPERMINE_SPERMIDINE OXIDASE"/>
    <property type="match status" value="1"/>
</dbReference>
<dbReference type="PANTHER" id="PTHR10742">
    <property type="entry name" value="FLAVIN MONOAMINE OXIDASE"/>
    <property type="match status" value="1"/>
</dbReference>
<evidence type="ECO:0000256" key="4">
    <source>
        <dbReference type="ARBA" id="ARBA00022490"/>
    </source>
</evidence>
<dbReference type="SUPFAM" id="SSF51905">
    <property type="entry name" value="FAD/NAD(P)-binding domain"/>
    <property type="match status" value="1"/>
</dbReference>
<evidence type="ECO:0000256" key="7">
    <source>
        <dbReference type="ARBA" id="ARBA00023002"/>
    </source>
</evidence>
<dbReference type="InParanoid" id="A0A6P8QS83"/>
<reference evidence="10" key="1">
    <citation type="submission" date="2025-08" db="UniProtKB">
        <authorList>
            <consortium name="RefSeq"/>
        </authorList>
    </citation>
    <scope>IDENTIFICATION</scope>
</reference>
<sequence length="512" mass="57010">MALPSGNGNSISGPDPEVLIVGSGIAGIGAAQRLYQHGFRNLRILEATERSGGRIQTAHFAKGLVEIGAQWIHGPSKENPVFQLSSQYDLLDEEALSEENQQVEVGGHPTFPFTSYSSSGKVVDPELVESMTNFYNTLFDQSREFLQRDYDPAASVGAYIKNEIAHYAQEWAGDEISKKLKLAILNTLMKLECCISGTHSMDLVGLSPFGEYKILPGLDCVFPGGYESLIEQMLKSLPKDIVLLNKPVKTIHWKGCFRGQTPQERTFPVKVECDNGETFTADHVIVTVPLGYLKEHCNTFLHPPLPSNKVQAIRKMGFGTNDKIILEFEKPFWEPDCRLIKLIWEDESPFVDAEPDLQKVWFKKLIGFIVLEPPQQYGHVLCSFLAGNEAEFMETLTDAEIVTSLTEVFRRFTGNPKIPPPINILRTKWHSSMYTKGSYSYVAVGCSGDDIDTIAEPLPEGPTESKPLQVLFAGEATHRTFYSTTHGALLSGRREAERLICLQDVQCCKSNL</sequence>
<keyword evidence="7" id="KW-0560">Oxidoreductase</keyword>
<dbReference type="InterPro" id="IPR050281">
    <property type="entry name" value="Flavin_monoamine_oxidase"/>
</dbReference>
<proteinExistence type="inferred from homology"/>
<organism evidence="9 10">
    <name type="scientific">Geotrypetes seraphini</name>
    <name type="common">Gaboon caecilian</name>
    <name type="synonym">Caecilia seraphini</name>
    <dbReference type="NCBI Taxonomy" id="260995"/>
    <lineage>
        <taxon>Eukaryota</taxon>
        <taxon>Metazoa</taxon>
        <taxon>Chordata</taxon>
        <taxon>Craniata</taxon>
        <taxon>Vertebrata</taxon>
        <taxon>Euteleostomi</taxon>
        <taxon>Amphibia</taxon>
        <taxon>Gymnophiona</taxon>
        <taxon>Geotrypetes</taxon>
    </lineage>
</organism>
<dbReference type="RefSeq" id="XP_033798755.1">
    <property type="nucleotide sequence ID" value="XM_033942864.1"/>
</dbReference>
<dbReference type="Gene3D" id="3.50.50.60">
    <property type="entry name" value="FAD/NAD(P)-binding domain"/>
    <property type="match status" value="1"/>
</dbReference>
<comment type="subcellular location">
    <subcellularLocation>
        <location evidence="2">Cytoplasm</location>
    </subcellularLocation>
</comment>
<dbReference type="CTD" id="196743"/>
<dbReference type="GO" id="GO:0046203">
    <property type="term" value="P:spermidine catabolic process"/>
    <property type="evidence" value="ECO:0007669"/>
    <property type="project" value="TreeGrafter"/>
</dbReference>
<dbReference type="AlphaFoldDB" id="A0A6P8QS83"/>
<name>A0A6P8QS83_GEOSA</name>
<dbReference type="InterPro" id="IPR036188">
    <property type="entry name" value="FAD/NAD-bd_sf"/>
</dbReference>
<feature type="domain" description="Amine oxidase" evidence="8">
    <location>
        <begin position="25"/>
        <end position="500"/>
    </location>
</feature>
<dbReference type="InterPro" id="IPR002937">
    <property type="entry name" value="Amino_oxidase"/>
</dbReference>
<dbReference type="Pfam" id="PF01593">
    <property type="entry name" value="Amino_oxidase"/>
    <property type="match status" value="1"/>
</dbReference>
<evidence type="ECO:0000313" key="10">
    <source>
        <dbReference type="RefSeq" id="XP_033798755.1"/>
    </source>
</evidence>
<evidence type="ECO:0000256" key="2">
    <source>
        <dbReference type="ARBA" id="ARBA00004496"/>
    </source>
</evidence>
<keyword evidence="5" id="KW-0285">Flavoprotein</keyword>
<evidence type="ECO:0000256" key="3">
    <source>
        <dbReference type="ARBA" id="ARBA00005995"/>
    </source>
</evidence>
<evidence type="ECO:0000256" key="6">
    <source>
        <dbReference type="ARBA" id="ARBA00022827"/>
    </source>
</evidence>
<dbReference type="Gene3D" id="3.90.660.10">
    <property type="match status" value="1"/>
</dbReference>
<dbReference type="Proteomes" id="UP000515159">
    <property type="component" value="Chromosome 4"/>
</dbReference>
<gene>
    <name evidence="10" type="primary">PAOX</name>
</gene>
<dbReference type="KEGG" id="gsh:117359663"/>
<comment type="similarity">
    <text evidence="3">Belongs to the flavin monoamine oxidase family.</text>
</comment>
<evidence type="ECO:0000256" key="1">
    <source>
        <dbReference type="ARBA" id="ARBA00001974"/>
    </source>
</evidence>
<protein>
    <submittedName>
        <fullName evidence="10">Peroxisomal N(1)-acetyl-spermine/spermidine oxidase</fullName>
    </submittedName>
</protein>
<dbReference type="GeneID" id="117359663"/>
<dbReference type="SUPFAM" id="SSF54373">
    <property type="entry name" value="FAD-linked reductases, C-terminal domain"/>
    <property type="match status" value="1"/>
</dbReference>
<evidence type="ECO:0000256" key="5">
    <source>
        <dbReference type="ARBA" id="ARBA00022630"/>
    </source>
</evidence>
<evidence type="ECO:0000259" key="8">
    <source>
        <dbReference type="Pfam" id="PF01593"/>
    </source>
</evidence>
<evidence type="ECO:0000313" key="9">
    <source>
        <dbReference type="Proteomes" id="UP000515159"/>
    </source>
</evidence>
<dbReference type="OrthoDB" id="2019015at2759"/>